<dbReference type="AlphaFoldDB" id="A0A7J0BPC5"/>
<keyword evidence="3" id="KW-1185">Reference proteome</keyword>
<dbReference type="InterPro" id="IPR014094">
    <property type="entry name" value="LpoB"/>
</dbReference>
<gene>
    <name evidence="2" type="ORF">DSM101010T_34960</name>
</gene>
<dbReference type="Proteomes" id="UP000503840">
    <property type="component" value="Unassembled WGS sequence"/>
</dbReference>
<proteinExistence type="predicted"/>
<dbReference type="RefSeq" id="WP_174406760.1">
    <property type="nucleotide sequence ID" value="NZ_BLVO01000016.1"/>
</dbReference>
<name>A0A7J0BPC5_9BACT</name>
<dbReference type="EMBL" id="BLVO01000016">
    <property type="protein sequence ID" value="GFM35131.1"/>
    <property type="molecule type" value="Genomic_DNA"/>
</dbReference>
<sequence length="179" mass="19748">MQYFRLILLCAALIALAGCTSSLGNSFGGQGNVGIVDSSERTHHDTKLTGTDFVQFAEKVTDKMLRSPLISSWEGKRPKVVVGHLLNNTMDENLRIADIHDRIQEMLMASGVMRVMDASSTSFDYVMKNTITSTEQGNSSTGEKLANYTLMLKMYTIEGELVGQWSDDLVLAKGKRSVF</sequence>
<dbReference type="Gene3D" id="3.40.50.10610">
    <property type="entry name" value="ABC-type transport auxiliary lipoprotein component"/>
    <property type="match status" value="1"/>
</dbReference>
<evidence type="ECO:0008006" key="4">
    <source>
        <dbReference type="Google" id="ProtNLM"/>
    </source>
</evidence>
<reference evidence="2 3" key="1">
    <citation type="submission" date="2020-05" db="EMBL/GenBank/DDBJ databases">
        <title>Draft genome sequence of Desulfovibrio sp. strain HN2T.</title>
        <authorList>
            <person name="Ueno A."/>
            <person name="Tamazawa S."/>
            <person name="Tamamura S."/>
            <person name="Murakami T."/>
            <person name="Kiyama T."/>
            <person name="Inomata H."/>
            <person name="Amano Y."/>
            <person name="Miyakawa K."/>
            <person name="Tamaki H."/>
            <person name="Naganuma T."/>
            <person name="Kaneko K."/>
        </authorList>
    </citation>
    <scope>NUCLEOTIDE SEQUENCE [LARGE SCALE GENOMIC DNA]</scope>
    <source>
        <strain evidence="2 3">HN2</strain>
    </source>
</reference>
<dbReference type="PROSITE" id="PS51257">
    <property type="entry name" value="PROKAR_LIPOPROTEIN"/>
    <property type="match status" value="1"/>
</dbReference>
<evidence type="ECO:0000256" key="1">
    <source>
        <dbReference type="SAM" id="SignalP"/>
    </source>
</evidence>
<accession>A0A7J0BPC5</accession>
<comment type="caution">
    <text evidence="2">The sequence shown here is derived from an EMBL/GenBank/DDBJ whole genome shotgun (WGS) entry which is preliminary data.</text>
</comment>
<protein>
    <recommendedName>
        <fullName evidence="4">Lipoprotein</fullName>
    </recommendedName>
</protein>
<evidence type="ECO:0000313" key="2">
    <source>
        <dbReference type="EMBL" id="GFM35131.1"/>
    </source>
</evidence>
<evidence type="ECO:0000313" key="3">
    <source>
        <dbReference type="Proteomes" id="UP000503840"/>
    </source>
</evidence>
<dbReference type="Pfam" id="PF13036">
    <property type="entry name" value="LpoB"/>
    <property type="match status" value="1"/>
</dbReference>
<organism evidence="2 3">
    <name type="scientific">Desulfovibrio subterraneus</name>
    <dbReference type="NCBI Taxonomy" id="2718620"/>
    <lineage>
        <taxon>Bacteria</taxon>
        <taxon>Pseudomonadati</taxon>
        <taxon>Thermodesulfobacteriota</taxon>
        <taxon>Desulfovibrionia</taxon>
        <taxon>Desulfovibrionales</taxon>
        <taxon>Desulfovibrionaceae</taxon>
        <taxon>Desulfovibrio</taxon>
    </lineage>
</organism>
<feature type="chain" id="PRO_5029763540" description="Lipoprotein" evidence="1">
    <location>
        <begin position="18"/>
        <end position="179"/>
    </location>
</feature>
<keyword evidence="1" id="KW-0732">Signal</keyword>
<feature type="signal peptide" evidence="1">
    <location>
        <begin position="1"/>
        <end position="17"/>
    </location>
</feature>